<proteinExistence type="predicted"/>
<feature type="transmembrane region" description="Helical" evidence="1">
    <location>
        <begin position="32"/>
        <end position="53"/>
    </location>
</feature>
<protein>
    <submittedName>
        <fullName evidence="2">Uncharacterized protein</fullName>
    </submittedName>
</protein>
<comment type="caution">
    <text evidence="2">The sequence shown here is derived from an EMBL/GenBank/DDBJ whole genome shotgun (WGS) entry which is preliminary data.</text>
</comment>
<sequence>MKSKIKGHNKCYSSYVLILELSEMTNRNHVSLSRLLIIGVVPSSEMVLLVVTYDNTD</sequence>
<dbReference type="EMBL" id="JAHYIQ010000026">
    <property type="protein sequence ID" value="KAK1121523.1"/>
    <property type="molecule type" value="Genomic_DNA"/>
</dbReference>
<evidence type="ECO:0000256" key="1">
    <source>
        <dbReference type="SAM" id="Phobius"/>
    </source>
</evidence>
<keyword evidence="1" id="KW-0472">Membrane</keyword>
<accession>A0AA40KII9</accession>
<name>A0AA40KII9_9HYME</name>
<keyword evidence="1" id="KW-1133">Transmembrane helix</keyword>
<dbReference type="Proteomes" id="UP001177670">
    <property type="component" value="Unassembled WGS sequence"/>
</dbReference>
<keyword evidence="1" id="KW-0812">Transmembrane</keyword>
<reference evidence="2" key="1">
    <citation type="submission" date="2021-10" db="EMBL/GenBank/DDBJ databases">
        <title>Melipona bicolor Genome sequencing and assembly.</title>
        <authorList>
            <person name="Araujo N.S."/>
            <person name="Arias M.C."/>
        </authorList>
    </citation>
    <scope>NUCLEOTIDE SEQUENCE</scope>
    <source>
        <strain evidence="2">USP_2M_L1-L4_2017</strain>
        <tissue evidence="2">Whole body</tissue>
    </source>
</reference>
<organism evidence="2 3">
    <name type="scientific">Melipona bicolor</name>
    <dbReference type="NCBI Taxonomy" id="60889"/>
    <lineage>
        <taxon>Eukaryota</taxon>
        <taxon>Metazoa</taxon>
        <taxon>Ecdysozoa</taxon>
        <taxon>Arthropoda</taxon>
        <taxon>Hexapoda</taxon>
        <taxon>Insecta</taxon>
        <taxon>Pterygota</taxon>
        <taxon>Neoptera</taxon>
        <taxon>Endopterygota</taxon>
        <taxon>Hymenoptera</taxon>
        <taxon>Apocrita</taxon>
        <taxon>Aculeata</taxon>
        <taxon>Apoidea</taxon>
        <taxon>Anthophila</taxon>
        <taxon>Apidae</taxon>
        <taxon>Melipona</taxon>
    </lineage>
</organism>
<gene>
    <name evidence="2" type="ORF">K0M31_010322</name>
</gene>
<keyword evidence="3" id="KW-1185">Reference proteome</keyword>
<dbReference type="AlphaFoldDB" id="A0AA40KII9"/>
<evidence type="ECO:0000313" key="2">
    <source>
        <dbReference type="EMBL" id="KAK1121523.1"/>
    </source>
</evidence>
<evidence type="ECO:0000313" key="3">
    <source>
        <dbReference type="Proteomes" id="UP001177670"/>
    </source>
</evidence>